<reference evidence="5" key="1">
    <citation type="journal article" date="2022" name="bioRxiv">
        <title>Genomics of Preaxostyla Flagellates Illuminates Evolutionary Transitions and the Path Towards Mitochondrial Loss.</title>
        <authorList>
            <person name="Novak L.V.F."/>
            <person name="Treitli S.C."/>
            <person name="Pyrih J."/>
            <person name="Halakuc P."/>
            <person name="Pipaliya S.V."/>
            <person name="Vacek V."/>
            <person name="Brzon O."/>
            <person name="Soukal P."/>
            <person name="Eme L."/>
            <person name="Dacks J.B."/>
            <person name="Karnkowska A."/>
            <person name="Elias M."/>
            <person name="Hampl V."/>
        </authorList>
    </citation>
    <scope>NUCLEOTIDE SEQUENCE</scope>
    <source>
        <strain evidence="5">RCP-MX</strain>
    </source>
</reference>
<dbReference type="SMART" id="SM01402">
    <property type="entry name" value="Ribosomal_S27"/>
    <property type="match status" value="1"/>
</dbReference>
<dbReference type="Proteomes" id="UP001141327">
    <property type="component" value="Unassembled WGS sequence"/>
</dbReference>
<dbReference type="InterPro" id="IPR002906">
    <property type="entry name" value="Ribosomal_eS31"/>
</dbReference>
<dbReference type="InterPro" id="IPR038582">
    <property type="entry name" value="Ribosomal_eS31_euk-type_sf"/>
</dbReference>
<accession>A0ABQ8UM12</accession>
<evidence type="ECO:0000256" key="3">
    <source>
        <dbReference type="ARBA" id="ARBA00023274"/>
    </source>
</evidence>
<comment type="caution">
    <text evidence="5">The sequence shown here is derived from an EMBL/GenBank/DDBJ whole genome shotgun (WGS) entry which is preliminary data.</text>
</comment>
<evidence type="ECO:0000313" key="5">
    <source>
        <dbReference type="EMBL" id="KAJ4459501.1"/>
    </source>
</evidence>
<evidence type="ECO:0000259" key="4">
    <source>
        <dbReference type="SMART" id="SM01402"/>
    </source>
</evidence>
<evidence type="ECO:0000256" key="1">
    <source>
        <dbReference type="ARBA" id="ARBA00022833"/>
    </source>
</evidence>
<organism evidence="5 6">
    <name type="scientific">Paratrimastix pyriformis</name>
    <dbReference type="NCBI Taxonomy" id="342808"/>
    <lineage>
        <taxon>Eukaryota</taxon>
        <taxon>Metamonada</taxon>
        <taxon>Preaxostyla</taxon>
        <taxon>Paratrimastigidae</taxon>
        <taxon>Paratrimastix</taxon>
    </lineage>
</organism>
<keyword evidence="1" id="KW-0862">Zinc</keyword>
<gene>
    <name evidence="5" type="ORF">PAPYR_4558</name>
</gene>
<dbReference type="InterPro" id="IPR011332">
    <property type="entry name" value="Ribosomal_zn-bd"/>
</dbReference>
<dbReference type="EMBL" id="JAPMOS010000019">
    <property type="protein sequence ID" value="KAJ4459501.1"/>
    <property type="molecule type" value="Genomic_DNA"/>
</dbReference>
<dbReference type="SUPFAM" id="SSF57829">
    <property type="entry name" value="Zn-binding ribosomal proteins"/>
    <property type="match status" value="1"/>
</dbReference>
<keyword evidence="6" id="KW-1185">Reference proteome</keyword>
<keyword evidence="2 5" id="KW-0689">Ribosomal protein</keyword>
<evidence type="ECO:0000313" key="6">
    <source>
        <dbReference type="Proteomes" id="UP001141327"/>
    </source>
</evidence>
<dbReference type="GO" id="GO:0005840">
    <property type="term" value="C:ribosome"/>
    <property type="evidence" value="ECO:0007669"/>
    <property type="project" value="UniProtKB-KW"/>
</dbReference>
<sequence>MQIGALPEYVFTPDIRLDGGGKKHKKKTYTKPKKNHHKKKNVPLAVLKFYKVNEDGKVTRLRRECPHEECGAGVFMATHKDRYYCGKCGLTYVFKKEEEADA</sequence>
<dbReference type="Pfam" id="PF01599">
    <property type="entry name" value="Ribosomal_S27"/>
    <property type="match status" value="1"/>
</dbReference>
<evidence type="ECO:0000256" key="2">
    <source>
        <dbReference type="ARBA" id="ARBA00022980"/>
    </source>
</evidence>
<proteinExistence type="predicted"/>
<keyword evidence="3" id="KW-0687">Ribonucleoprotein</keyword>
<protein>
    <submittedName>
        <fullName evidence="5">40S ribosomal protein S27a</fullName>
    </submittedName>
</protein>
<name>A0ABQ8UM12_9EUKA</name>
<dbReference type="Gene3D" id="6.20.50.150">
    <property type="match status" value="1"/>
</dbReference>
<feature type="domain" description="Small ribosomal subunit protein eS31" evidence="4">
    <location>
        <begin position="46"/>
        <end position="91"/>
    </location>
</feature>